<dbReference type="Proteomes" id="UP000828390">
    <property type="component" value="Unassembled WGS sequence"/>
</dbReference>
<proteinExistence type="predicted"/>
<protein>
    <submittedName>
        <fullName evidence="1">Uncharacterized protein</fullName>
    </submittedName>
</protein>
<gene>
    <name evidence="1" type="ORF">DPMN_082196</name>
</gene>
<keyword evidence="2" id="KW-1185">Reference proteome</keyword>
<reference evidence="1" key="1">
    <citation type="journal article" date="2019" name="bioRxiv">
        <title>The Genome of the Zebra Mussel, Dreissena polymorpha: A Resource for Invasive Species Research.</title>
        <authorList>
            <person name="McCartney M.A."/>
            <person name="Auch B."/>
            <person name="Kono T."/>
            <person name="Mallez S."/>
            <person name="Zhang Y."/>
            <person name="Obille A."/>
            <person name="Becker A."/>
            <person name="Abrahante J.E."/>
            <person name="Garbe J."/>
            <person name="Badalamenti J.P."/>
            <person name="Herman A."/>
            <person name="Mangelson H."/>
            <person name="Liachko I."/>
            <person name="Sullivan S."/>
            <person name="Sone E.D."/>
            <person name="Koren S."/>
            <person name="Silverstein K.A.T."/>
            <person name="Beckman K.B."/>
            <person name="Gohl D.M."/>
        </authorList>
    </citation>
    <scope>NUCLEOTIDE SEQUENCE</scope>
    <source>
        <strain evidence="1">Duluth1</strain>
        <tissue evidence="1">Whole animal</tissue>
    </source>
</reference>
<sequence length="62" mass="7192">MTLSEKVETLRSECDRLRDRAKHCEEALQRDSDFKVQVVDLYSSKVAGLQISRVCLKSPLYF</sequence>
<reference evidence="1" key="2">
    <citation type="submission" date="2020-11" db="EMBL/GenBank/DDBJ databases">
        <authorList>
            <person name="McCartney M.A."/>
            <person name="Auch B."/>
            <person name="Kono T."/>
            <person name="Mallez S."/>
            <person name="Becker A."/>
            <person name="Gohl D.M."/>
            <person name="Silverstein K.A.T."/>
            <person name="Koren S."/>
            <person name="Bechman K.B."/>
            <person name="Herman A."/>
            <person name="Abrahante J.E."/>
            <person name="Garbe J."/>
        </authorList>
    </citation>
    <scope>NUCLEOTIDE SEQUENCE</scope>
    <source>
        <strain evidence="1">Duluth1</strain>
        <tissue evidence="1">Whole animal</tissue>
    </source>
</reference>
<organism evidence="1 2">
    <name type="scientific">Dreissena polymorpha</name>
    <name type="common">Zebra mussel</name>
    <name type="synonym">Mytilus polymorpha</name>
    <dbReference type="NCBI Taxonomy" id="45954"/>
    <lineage>
        <taxon>Eukaryota</taxon>
        <taxon>Metazoa</taxon>
        <taxon>Spiralia</taxon>
        <taxon>Lophotrochozoa</taxon>
        <taxon>Mollusca</taxon>
        <taxon>Bivalvia</taxon>
        <taxon>Autobranchia</taxon>
        <taxon>Heteroconchia</taxon>
        <taxon>Euheterodonta</taxon>
        <taxon>Imparidentia</taxon>
        <taxon>Neoheterodontei</taxon>
        <taxon>Myida</taxon>
        <taxon>Dreissenoidea</taxon>
        <taxon>Dreissenidae</taxon>
        <taxon>Dreissena</taxon>
    </lineage>
</organism>
<comment type="caution">
    <text evidence="1">The sequence shown here is derived from an EMBL/GenBank/DDBJ whole genome shotgun (WGS) entry which is preliminary data.</text>
</comment>
<dbReference type="EMBL" id="JAIWYP010000016">
    <property type="protein sequence ID" value="KAH3694755.1"/>
    <property type="molecule type" value="Genomic_DNA"/>
</dbReference>
<evidence type="ECO:0000313" key="2">
    <source>
        <dbReference type="Proteomes" id="UP000828390"/>
    </source>
</evidence>
<accession>A0A9D3YAE1</accession>
<dbReference type="AlphaFoldDB" id="A0A9D3YAE1"/>
<name>A0A9D3YAE1_DREPO</name>
<evidence type="ECO:0000313" key="1">
    <source>
        <dbReference type="EMBL" id="KAH3694755.1"/>
    </source>
</evidence>